<evidence type="ECO:0000313" key="2">
    <source>
        <dbReference type="Proteomes" id="UP001138768"/>
    </source>
</evidence>
<gene>
    <name evidence="1" type="ORF">CKO42_01790</name>
</gene>
<proteinExistence type="predicted"/>
<evidence type="ECO:0000313" key="1">
    <source>
        <dbReference type="EMBL" id="MBK1617200.1"/>
    </source>
</evidence>
<reference evidence="1 2" key="1">
    <citation type="journal article" date="2020" name="Microorganisms">
        <title>Osmotic Adaptation and Compatible Solute Biosynthesis of Phototrophic Bacteria as Revealed from Genome Analyses.</title>
        <authorList>
            <person name="Imhoff J.F."/>
            <person name="Rahn T."/>
            <person name="Kunzel S."/>
            <person name="Keller A."/>
            <person name="Neulinger S.C."/>
        </authorList>
    </citation>
    <scope>NUCLEOTIDE SEQUENCE [LARGE SCALE GENOMIC DNA]</scope>
    <source>
        <strain evidence="1 2">DSM 25653</strain>
    </source>
</reference>
<dbReference type="EMBL" id="NRRY01000002">
    <property type="protein sequence ID" value="MBK1617200.1"/>
    <property type="molecule type" value="Genomic_DNA"/>
</dbReference>
<protein>
    <submittedName>
        <fullName evidence="1">Uncharacterized protein</fullName>
    </submittedName>
</protein>
<dbReference type="AlphaFoldDB" id="A0A9X0W5E4"/>
<comment type="caution">
    <text evidence="1">The sequence shown here is derived from an EMBL/GenBank/DDBJ whole genome shotgun (WGS) entry which is preliminary data.</text>
</comment>
<organism evidence="1 2">
    <name type="scientific">Lamprobacter modestohalophilus</name>
    <dbReference type="NCBI Taxonomy" id="1064514"/>
    <lineage>
        <taxon>Bacteria</taxon>
        <taxon>Pseudomonadati</taxon>
        <taxon>Pseudomonadota</taxon>
        <taxon>Gammaproteobacteria</taxon>
        <taxon>Chromatiales</taxon>
        <taxon>Chromatiaceae</taxon>
        <taxon>Lamprobacter</taxon>
    </lineage>
</organism>
<accession>A0A9X0W5E4</accession>
<dbReference type="Proteomes" id="UP001138768">
    <property type="component" value="Unassembled WGS sequence"/>
</dbReference>
<keyword evidence="2" id="KW-1185">Reference proteome</keyword>
<sequence>MAVPPSLRFINNDFRELLIECIRLHKVVWIVAHRAQAGRHRAPLLLTLDVRELMPKRLLHQLRLCDSKPVGKSSTFFDQVIGQFERYCGHPL</sequence>
<name>A0A9X0W5E4_9GAMM</name>